<dbReference type="AlphaFoldDB" id="A0AAV3QBP6"/>
<keyword evidence="1" id="KW-0802">TPR repeat</keyword>
<feature type="compositionally biased region" description="Acidic residues" evidence="2">
    <location>
        <begin position="68"/>
        <end position="89"/>
    </location>
</feature>
<evidence type="ECO:0000256" key="3">
    <source>
        <dbReference type="SAM" id="Phobius"/>
    </source>
</evidence>
<gene>
    <name evidence="4" type="ORF">LIER_17757</name>
</gene>
<evidence type="ECO:0000256" key="2">
    <source>
        <dbReference type="SAM" id="MobiDB-lite"/>
    </source>
</evidence>
<feature type="compositionally biased region" description="Basic and acidic residues" evidence="2">
    <location>
        <begin position="110"/>
        <end position="120"/>
    </location>
</feature>
<protein>
    <submittedName>
        <fullName evidence="4">Uncharacterized protein</fullName>
    </submittedName>
</protein>
<evidence type="ECO:0000256" key="1">
    <source>
        <dbReference type="PROSITE-ProRule" id="PRU00339"/>
    </source>
</evidence>
<feature type="region of interest" description="Disordered" evidence="2">
    <location>
        <begin position="110"/>
        <end position="135"/>
    </location>
</feature>
<keyword evidence="5" id="KW-1185">Reference proteome</keyword>
<keyword evidence="3" id="KW-0812">Transmembrane</keyword>
<accession>A0AAV3QBP6</accession>
<proteinExistence type="predicted"/>
<feature type="transmembrane region" description="Helical" evidence="3">
    <location>
        <begin position="311"/>
        <end position="329"/>
    </location>
</feature>
<reference evidence="4 5" key="1">
    <citation type="submission" date="2024-01" db="EMBL/GenBank/DDBJ databases">
        <title>The complete chloroplast genome sequence of Lithospermum erythrorhizon: insights into the phylogenetic relationship among Boraginaceae species and the maternal lineages of purple gromwells.</title>
        <authorList>
            <person name="Okada T."/>
            <person name="Watanabe K."/>
        </authorList>
    </citation>
    <scope>NUCLEOTIDE SEQUENCE [LARGE SCALE GENOMIC DNA]</scope>
</reference>
<keyword evidence="3" id="KW-1133">Transmembrane helix</keyword>
<feature type="compositionally biased region" description="Acidic residues" evidence="2">
    <location>
        <begin position="121"/>
        <end position="131"/>
    </location>
</feature>
<dbReference type="Proteomes" id="UP001454036">
    <property type="component" value="Unassembled WGS sequence"/>
</dbReference>
<comment type="caution">
    <text evidence="4">The sequence shown here is derived from an EMBL/GenBank/DDBJ whole genome shotgun (WGS) entry which is preliminary data.</text>
</comment>
<organism evidence="4 5">
    <name type="scientific">Lithospermum erythrorhizon</name>
    <name type="common">Purple gromwell</name>
    <name type="synonym">Lithospermum officinale var. erythrorhizon</name>
    <dbReference type="NCBI Taxonomy" id="34254"/>
    <lineage>
        <taxon>Eukaryota</taxon>
        <taxon>Viridiplantae</taxon>
        <taxon>Streptophyta</taxon>
        <taxon>Embryophyta</taxon>
        <taxon>Tracheophyta</taxon>
        <taxon>Spermatophyta</taxon>
        <taxon>Magnoliopsida</taxon>
        <taxon>eudicotyledons</taxon>
        <taxon>Gunneridae</taxon>
        <taxon>Pentapetalae</taxon>
        <taxon>asterids</taxon>
        <taxon>lamiids</taxon>
        <taxon>Boraginales</taxon>
        <taxon>Boraginaceae</taxon>
        <taxon>Boraginoideae</taxon>
        <taxon>Lithospermeae</taxon>
        <taxon>Lithospermum</taxon>
    </lineage>
</organism>
<feature type="repeat" description="TPR" evidence="1">
    <location>
        <begin position="156"/>
        <end position="189"/>
    </location>
</feature>
<dbReference type="EMBL" id="BAABME010004179">
    <property type="protein sequence ID" value="GAA0161444.1"/>
    <property type="molecule type" value="Genomic_DNA"/>
</dbReference>
<dbReference type="InterPro" id="IPR019734">
    <property type="entry name" value="TPR_rpt"/>
</dbReference>
<name>A0AAV3QBP6_LITER</name>
<dbReference type="SUPFAM" id="SSF48452">
    <property type="entry name" value="TPR-like"/>
    <property type="match status" value="1"/>
</dbReference>
<evidence type="ECO:0000313" key="4">
    <source>
        <dbReference type="EMBL" id="GAA0161444.1"/>
    </source>
</evidence>
<evidence type="ECO:0000313" key="5">
    <source>
        <dbReference type="Proteomes" id="UP001454036"/>
    </source>
</evidence>
<dbReference type="PANTHER" id="PTHR36761">
    <property type="entry name" value="ORF03 PROTEIN"/>
    <property type="match status" value="1"/>
</dbReference>
<dbReference type="PANTHER" id="PTHR36761:SF2">
    <property type="entry name" value="ORF03 PROTEIN"/>
    <property type="match status" value="1"/>
</dbReference>
<dbReference type="GO" id="GO:0009535">
    <property type="term" value="C:chloroplast thylakoid membrane"/>
    <property type="evidence" value="ECO:0007669"/>
    <property type="project" value="TreeGrafter"/>
</dbReference>
<dbReference type="PROSITE" id="PS50005">
    <property type="entry name" value="TPR"/>
    <property type="match status" value="1"/>
</dbReference>
<sequence>MAFILSNTTTTSLLLDPLHVSTSRTSKPRVLLSDILLHKERLVIIRSSSVHVRAKSKNGNLLDYENNSSDDENGNGVEDDGLEENNDGFDWEMDMRRRVKEIQEMRELEKKADELLSRDDGDGDEGRDESEEEKRLRVRKELQKVAQEQAERRKTAELMFELGQRAYGKGMYGRAIEFLEGALTIIPRPTLFGGEIQIWLAMAYEANNRHADCIALYRQLEQKHPSVAIQRQAAELRYILQAPKLKISQDEMVTIPLIGSSYDSYAGSWSDKYKDSDQTSVSTTNQLPSGRDWLGDFLKWKPPVGMENSQTFWVALTLWVALVGAALFLQ</sequence>
<dbReference type="Gene3D" id="1.25.40.10">
    <property type="entry name" value="Tetratricopeptide repeat domain"/>
    <property type="match status" value="1"/>
</dbReference>
<dbReference type="InterPro" id="IPR011990">
    <property type="entry name" value="TPR-like_helical_dom_sf"/>
</dbReference>
<feature type="region of interest" description="Disordered" evidence="2">
    <location>
        <begin position="60"/>
        <end position="89"/>
    </location>
</feature>
<keyword evidence="3" id="KW-0472">Membrane</keyword>